<evidence type="ECO:0000313" key="2">
    <source>
        <dbReference type="EMBL" id="PSC74151.1"/>
    </source>
</evidence>
<evidence type="ECO:0000313" key="3">
    <source>
        <dbReference type="Proteomes" id="UP000239649"/>
    </source>
</evidence>
<sequence>MRIDRAASGAAVVAAPGRAPSDTVPADATMVFTITDSDSVEAKLKALKSNPAVAAAEPDYARSLSRQPNDPQFPSGPRAAGMWFLRSIAAPAAWDVTTGSLVDACCAPCHHTPT</sequence>
<proteinExistence type="predicted"/>
<keyword evidence="3" id="KW-1185">Reference proteome</keyword>
<comment type="caution">
    <text evidence="2">The sequence shown here is derived from an EMBL/GenBank/DDBJ whole genome shotgun (WGS) entry which is preliminary data.</text>
</comment>
<protein>
    <submittedName>
        <fullName evidence="2">Peptidase S8</fullName>
    </submittedName>
</protein>
<gene>
    <name evidence="2" type="ORF">C2E20_2706</name>
</gene>
<dbReference type="EMBL" id="LHPF02000005">
    <property type="protein sequence ID" value="PSC74151.1"/>
    <property type="molecule type" value="Genomic_DNA"/>
</dbReference>
<feature type="region of interest" description="Disordered" evidence="1">
    <location>
        <begin position="1"/>
        <end position="20"/>
    </location>
</feature>
<dbReference type="AlphaFoldDB" id="A0A2P6VJ73"/>
<reference evidence="2 3" key="1">
    <citation type="journal article" date="2018" name="Plant J.">
        <title>Genome sequences of Chlorella sorokiniana UTEX 1602 and Micractinium conductrix SAG 241.80: implications to maltose excretion by a green alga.</title>
        <authorList>
            <person name="Arriola M.B."/>
            <person name="Velmurugan N."/>
            <person name="Zhang Y."/>
            <person name="Plunkett M.H."/>
            <person name="Hondzo H."/>
            <person name="Barney B.M."/>
        </authorList>
    </citation>
    <scope>NUCLEOTIDE SEQUENCE [LARGE SCALE GENOMIC DNA]</scope>
    <source>
        <strain evidence="2 3">SAG 241.80</strain>
    </source>
</reference>
<accession>A0A2P6VJ73</accession>
<evidence type="ECO:0000256" key="1">
    <source>
        <dbReference type="SAM" id="MobiDB-lite"/>
    </source>
</evidence>
<dbReference type="Proteomes" id="UP000239649">
    <property type="component" value="Unassembled WGS sequence"/>
</dbReference>
<organism evidence="2 3">
    <name type="scientific">Micractinium conductrix</name>
    <dbReference type="NCBI Taxonomy" id="554055"/>
    <lineage>
        <taxon>Eukaryota</taxon>
        <taxon>Viridiplantae</taxon>
        <taxon>Chlorophyta</taxon>
        <taxon>core chlorophytes</taxon>
        <taxon>Trebouxiophyceae</taxon>
        <taxon>Chlorellales</taxon>
        <taxon>Chlorellaceae</taxon>
        <taxon>Chlorella clade</taxon>
        <taxon>Micractinium</taxon>
    </lineage>
</organism>
<name>A0A2P6VJ73_9CHLO</name>